<dbReference type="GO" id="GO:0015035">
    <property type="term" value="F:protein-disulfide reductase activity"/>
    <property type="evidence" value="ECO:0007669"/>
    <property type="project" value="TreeGrafter"/>
</dbReference>
<dbReference type="Proteomes" id="UP000462362">
    <property type="component" value="Unassembled WGS sequence"/>
</dbReference>
<name>A0A6I3S8S9_9BURK</name>
<reference evidence="7 8" key="1">
    <citation type="journal article" date="2019" name="Nat. Med.">
        <title>A library of human gut bacterial isolates paired with longitudinal multiomics data enables mechanistic microbiome research.</title>
        <authorList>
            <person name="Poyet M."/>
            <person name="Groussin M."/>
            <person name="Gibbons S.M."/>
            <person name="Avila-Pacheco J."/>
            <person name="Jiang X."/>
            <person name="Kearney S.M."/>
            <person name="Perrotta A.R."/>
            <person name="Berdy B."/>
            <person name="Zhao S."/>
            <person name="Lieberman T.D."/>
            <person name="Swanson P.K."/>
            <person name="Smith M."/>
            <person name="Roesemann S."/>
            <person name="Alexander J.E."/>
            <person name="Rich S.A."/>
            <person name="Livny J."/>
            <person name="Vlamakis H."/>
            <person name="Clish C."/>
            <person name="Bullock K."/>
            <person name="Deik A."/>
            <person name="Scott J."/>
            <person name="Pierce K.A."/>
            <person name="Xavier R.J."/>
            <person name="Alm E.J."/>
        </authorList>
    </citation>
    <scope>NUCLEOTIDE SEQUENCE [LARGE SCALE GENOMIC DNA]</scope>
    <source>
        <strain evidence="7 8">BIOML-A2</strain>
    </source>
</reference>
<dbReference type="Pfam" id="PF02683">
    <property type="entry name" value="DsbD_TM"/>
    <property type="match status" value="1"/>
</dbReference>
<dbReference type="InterPro" id="IPR036249">
    <property type="entry name" value="Thioredoxin-like_sf"/>
</dbReference>
<dbReference type="CDD" id="cd02953">
    <property type="entry name" value="DsbDgamma"/>
    <property type="match status" value="1"/>
</dbReference>
<comment type="subcellular location">
    <subcellularLocation>
        <location evidence="1">Cell membrane</location>
        <topology evidence="1">Multi-pass membrane protein</topology>
    </subcellularLocation>
</comment>
<evidence type="ECO:0000256" key="3">
    <source>
        <dbReference type="ARBA" id="ARBA00022692"/>
    </source>
</evidence>
<dbReference type="InterPro" id="IPR028250">
    <property type="entry name" value="DsbDN"/>
</dbReference>
<gene>
    <name evidence="7" type="ORF">GMD42_08035</name>
</gene>
<dbReference type="InterPro" id="IPR035671">
    <property type="entry name" value="DsbD_gamma"/>
</dbReference>
<organism evidence="7 8">
    <name type="scientific">Parasutterella excrementihominis</name>
    <dbReference type="NCBI Taxonomy" id="487175"/>
    <lineage>
        <taxon>Bacteria</taxon>
        <taxon>Pseudomonadati</taxon>
        <taxon>Pseudomonadota</taxon>
        <taxon>Betaproteobacteria</taxon>
        <taxon>Burkholderiales</taxon>
        <taxon>Sutterellaceae</taxon>
        <taxon>Parasutterella</taxon>
    </lineage>
</organism>
<keyword evidence="5" id="KW-1133">Transmembrane helix</keyword>
<keyword evidence="3" id="KW-0812">Transmembrane</keyword>
<dbReference type="GO" id="GO:0017004">
    <property type="term" value="P:cytochrome complex assembly"/>
    <property type="evidence" value="ECO:0007669"/>
    <property type="project" value="UniProtKB-KW"/>
</dbReference>
<dbReference type="PANTHER" id="PTHR32234">
    <property type="entry name" value="THIOL:DISULFIDE INTERCHANGE PROTEIN DSBD"/>
    <property type="match status" value="1"/>
</dbReference>
<dbReference type="InterPro" id="IPR013766">
    <property type="entry name" value="Thioredoxin_domain"/>
</dbReference>
<dbReference type="InterPro" id="IPR003834">
    <property type="entry name" value="Cyt_c_assmbl_TM_dom"/>
</dbReference>
<dbReference type="PROSITE" id="PS51352">
    <property type="entry name" value="THIOREDOXIN_2"/>
    <property type="match status" value="1"/>
</dbReference>
<keyword evidence="4" id="KW-0201">Cytochrome c-type biogenesis</keyword>
<comment type="caution">
    <text evidence="7">The sequence shown here is derived from an EMBL/GenBank/DDBJ whole genome shotgun (WGS) entry which is preliminary data.</text>
</comment>
<dbReference type="PANTHER" id="PTHR32234:SF3">
    <property type="entry name" value="SUPPRESSION OF COPPER SENSITIVITY PROTEIN"/>
    <property type="match status" value="1"/>
</dbReference>
<evidence type="ECO:0000256" key="4">
    <source>
        <dbReference type="ARBA" id="ARBA00022748"/>
    </source>
</evidence>
<evidence type="ECO:0000313" key="8">
    <source>
        <dbReference type="Proteomes" id="UP000462362"/>
    </source>
</evidence>
<dbReference type="Pfam" id="PF13899">
    <property type="entry name" value="Thioredoxin_7"/>
    <property type="match status" value="1"/>
</dbReference>
<dbReference type="EMBL" id="WNCL01000022">
    <property type="protein sequence ID" value="MTU43574.1"/>
    <property type="molecule type" value="Genomic_DNA"/>
</dbReference>
<accession>A0A6I3S8S9</accession>
<evidence type="ECO:0000256" key="5">
    <source>
        <dbReference type="ARBA" id="ARBA00022989"/>
    </source>
</evidence>
<evidence type="ECO:0000256" key="2">
    <source>
        <dbReference type="ARBA" id="ARBA00022475"/>
    </source>
</evidence>
<sequence length="692" mass="73380">MRFAWLLRFLLLFFAVFALNAQALPWKKTEAVKAELISQTTSVQPGSSIRLGVLLTQEPGWHTYWKTPGDTGLPTTIDWSLPEGWKAGSIQWPTPKLYVVGDLTNFGYEDSILLPVSISVPASAKEGGYVAKANISWLMCAEQCIPGSASFDVPVKVSNAEPAASPNAGLFQTNDGLTPTPLKTVSAQIDPSNRALSVTFKTSEPFNHFYVFTEGEGAVDYKAPQSVSKNGDEVTVRLQGTEELKAGDTLSGVFSADGGPAQGGWSGSFSHVLVNGTVTPPSASSDNTDVNLTVWLAAGMSFLGGLILNLMPCVFPVLSLKMLSLVEHRGDGKLALHGLSFTVGVLISMTLLAGALIAVKAAGASVGWGFQLQSPWFVALLALLFVTITLNLAGAFEFSGVRISSTGQTSGASLGGSFATGILAVVVASPCTAPFMGAALGYALSSSALESFVVFLCLGLGMSLPWLLLALFPCLTAWLPRPGRWMSIFRTVMAVPMALTALWLFWVLWQQVSISALGVYLLAAALLAIALVLYGRLQFGKATSKGLMAFAFILGAGAYAVAASPLLERAPAEVSAADAWSPAALQAALDEGRPVFVDFTASWCVTCQANKLAVLDRENVQRAFKEHNVKFLIADWTNRNAEISKTLESFGRTGVPLYLLYAPDGTAKILPELLTQDIVVDALKALPKGAPK</sequence>
<dbReference type="Gene3D" id="3.40.30.10">
    <property type="entry name" value="Glutaredoxin"/>
    <property type="match status" value="1"/>
</dbReference>
<evidence type="ECO:0000256" key="6">
    <source>
        <dbReference type="ARBA" id="ARBA00023136"/>
    </source>
</evidence>
<dbReference type="SUPFAM" id="SSF52833">
    <property type="entry name" value="Thioredoxin-like"/>
    <property type="match status" value="1"/>
</dbReference>
<protein>
    <submittedName>
        <fullName evidence="7">Thioredoxin</fullName>
    </submittedName>
</protein>
<dbReference type="AlphaFoldDB" id="A0A6I3S8S9"/>
<keyword evidence="2" id="KW-1003">Cell membrane</keyword>
<proteinExistence type="predicted"/>
<dbReference type="GO" id="GO:0045454">
    <property type="term" value="P:cell redox homeostasis"/>
    <property type="evidence" value="ECO:0007669"/>
    <property type="project" value="TreeGrafter"/>
</dbReference>
<evidence type="ECO:0000256" key="1">
    <source>
        <dbReference type="ARBA" id="ARBA00004651"/>
    </source>
</evidence>
<keyword evidence="6" id="KW-0472">Membrane</keyword>
<dbReference type="RefSeq" id="WP_155165759.1">
    <property type="nucleotide sequence ID" value="NZ_CAJUON010000019.1"/>
</dbReference>
<dbReference type="GO" id="GO:0005886">
    <property type="term" value="C:plasma membrane"/>
    <property type="evidence" value="ECO:0007669"/>
    <property type="project" value="UniProtKB-SubCell"/>
</dbReference>
<evidence type="ECO:0000313" key="7">
    <source>
        <dbReference type="EMBL" id="MTU43574.1"/>
    </source>
</evidence>
<dbReference type="Pfam" id="PF11412">
    <property type="entry name" value="DsbD_N"/>
    <property type="match status" value="1"/>
</dbReference>